<dbReference type="GO" id="GO:0003873">
    <property type="term" value="F:6-phosphofructo-2-kinase activity"/>
    <property type="evidence" value="ECO:0007669"/>
    <property type="project" value="InterPro"/>
</dbReference>
<dbReference type="GO" id="GO:0006003">
    <property type="term" value="P:fructose 2,6-bisphosphate metabolic process"/>
    <property type="evidence" value="ECO:0007669"/>
    <property type="project" value="InterPro"/>
</dbReference>
<dbReference type="Pfam" id="PF01591">
    <property type="entry name" value="6PF2K"/>
    <property type="match status" value="1"/>
</dbReference>
<dbReference type="InterPro" id="IPR027417">
    <property type="entry name" value="P-loop_NTPase"/>
</dbReference>
<dbReference type="GO" id="GO:0004331">
    <property type="term" value="F:fructose-2,6-bisphosphate 2-phosphatase activity"/>
    <property type="evidence" value="ECO:0007669"/>
    <property type="project" value="TreeGrafter"/>
</dbReference>
<keyword evidence="1" id="KW-0547">Nucleotide-binding</keyword>
<dbReference type="GO" id="GO:0006000">
    <property type="term" value="P:fructose metabolic process"/>
    <property type="evidence" value="ECO:0007669"/>
    <property type="project" value="InterPro"/>
</dbReference>
<sequence>MYSDRRVSLDIAPLASWDSCSDDEKTVVVLVGLPARGKSYISTKLSRYLNWVGINTRVFNVGAYRRLQMKDYNDHSYFSDENNEGVALRQKIASEALDDLISWLTSDVGRIAVFDATNTTRERRLWIMERCKTHNFQVIFVESICKDKNLIQENVLEVKVNSPDYKSIDKEEALKDFLKRIEHYEKRYESIDDDLDKDWSYIKIFDQGKRYLANRIEELNNDYVCRSASMSMFVLVISTVELSII</sequence>
<accession>A0A095C680</accession>
<name>A0A095C680_SCHHA</name>
<keyword evidence="4" id="KW-0418">Kinase</keyword>
<dbReference type="PIRSF" id="PIRSF000709">
    <property type="entry name" value="6PFK_2-Ptase"/>
    <property type="match status" value="1"/>
</dbReference>
<dbReference type="FunFam" id="3.40.50.300:FF:000644">
    <property type="entry name" value="GpmB, Fructose-2,6-bisphosphatase"/>
    <property type="match status" value="1"/>
</dbReference>
<dbReference type="GO" id="GO:0005829">
    <property type="term" value="C:cytosol"/>
    <property type="evidence" value="ECO:0007669"/>
    <property type="project" value="TreeGrafter"/>
</dbReference>
<gene>
    <name evidence="4" type="ORF">MS3_05869</name>
</gene>
<protein>
    <submittedName>
        <fullName evidence="4">6-phosphofructo-2-kinase/fructose-2, 6-bisphosphatase 1</fullName>
    </submittedName>
</protein>
<dbReference type="GO" id="GO:0005524">
    <property type="term" value="F:ATP binding"/>
    <property type="evidence" value="ECO:0007669"/>
    <property type="project" value="UniProtKB-KW"/>
</dbReference>
<keyword evidence="2" id="KW-0067">ATP-binding</keyword>
<evidence type="ECO:0000313" key="4">
    <source>
        <dbReference type="EMBL" id="KGB37523.1"/>
    </source>
</evidence>
<dbReference type="PANTHER" id="PTHR10606:SF44">
    <property type="entry name" value="6-PHOSPHOFRUCTO 2-KINASE_FRUCTOSE 2,6-BISPHOSPHATASE LONG FORM"/>
    <property type="match status" value="1"/>
</dbReference>
<dbReference type="InterPro" id="IPR003094">
    <property type="entry name" value="6Pfruct_kin"/>
</dbReference>
<dbReference type="STRING" id="6185.A0A095C680"/>
<dbReference type="PANTHER" id="PTHR10606">
    <property type="entry name" value="6-PHOSPHOFRUCTO-2-KINASE/FRUCTOSE-2,6-BISPHOSPHATASE"/>
    <property type="match status" value="1"/>
</dbReference>
<evidence type="ECO:0000256" key="1">
    <source>
        <dbReference type="ARBA" id="ARBA00022741"/>
    </source>
</evidence>
<reference evidence="4" key="1">
    <citation type="journal article" date="2012" name="Nat. Genet.">
        <title>Whole-genome sequence of Schistosoma haematobium.</title>
        <authorList>
            <person name="Young N.D."/>
            <person name="Jex A.R."/>
            <person name="Li B."/>
            <person name="Liu S."/>
            <person name="Yang L."/>
            <person name="Xiong Z."/>
            <person name="Li Y."/>
            <person name="Cantacessi C."/>
            <person name="Hall R.S."/>
            <person name="Xu X."/>
            <person name="Chen F."/>
            <person name="Wu X."/>
            <person name="Zerlotini A."/>
            <person name="Oliveira G."/>
            <person name="Hofmann A."/>
            <person name="Zhang G."/>
            <person name="Fang X."/>
            <person name="Kang Y."/>
            <person name="Campbell B.E."/>
            <person name="Loukas A."/>
            <person name="Ranganathan S."/>
            <person name="Rollinson D."/>
            <person name="Rinaldi G."/>
            <person name="Brindley P.J."/>
            <person name="Yang H."/>
            <person name="Wang J."/>
            <person name="Wang J."/>
            <person name="Gasser R.B."/>
        </authorList>
    </citation>
    <scope>NUCLEOTIDE SEQUENCE [LARGE SCALE GENOMIC DNA]</scope>
</reference>
<dbReference type="PRINTS" id="PR00991">
    <property type="entry name" value="6PFRUCTKNASE"/>
</dbReference>
<dbReference type="SUPFAM" id="SSF52540">
    <property type="entry name" value="P-loop containing nucleoside triphosphate hydrolases"/>
    <property type="match status" value="1"/>
</dbReference>
<evidence type="ECO:0000259" key="3">
    <source>
        <dbReference type="Pfam" id="PF01591"/>
    </source>
</evidence>
<dbReference type="EMBL" id="KL250896">
    <property type="protein sequence ID" value="KGB37523.1"/>
    <property type="molecule type" value="Genomic_DNA"/>
</dbReference>
<keyword evidence="4" id="KW-0808">Transferase</keyword>
<proteinExistence type="predicted"/>
<dbReference type="AlphaFoldDB" id="A0A095C680"/>
<feature type="domain" description="6-phosphofructo-2-kinase" evidence="3">
    <location>
        <begin position="21"/>
        <end position="218"/>
    </location>
</feature>
<evidence type="ECO:0000256" key="2">
    <source>
        <dbReference type="ARBA" id="ARBA00022840"/>
    </source>
</evidence>
<dbReference type="Gene3D" id="3.40.50.300">
    <property type="entry name" value="P-loop containing nucleotide triphosphate hydrolases"/>
    <property type="match status" value="1"/>
</dbReference>
<organism evidence="4">
    <name type="scientific">Schistosoma haematobium</name>
    <name type="common">Blood fluke</name>
    <dbReference type="NCBI Taxonomy" id="6185"/>
    <lineage>
        <taxon>Eukaryota</taxon>
        <taxon>Metazoa</taxon>
        <taxon>Spiralia</taxon>
        <taxon>Lophotrochozoa</taxon>
        <taxon>Platyhelminthes</taxon>
        <taxon>Trematoda</taxon>
        <taxon>Digenea</taxon>
        <taxon>Strigeidida</taxon>
        <taxon>Schistosomatoidea</taxon>
        <taxon>Schistosomatidae</taxon>
        <taxon>Schistosoma</taxon>
    </lineage>
</organism>
<dbReference type="InterPro" id="IPR013079">
    <property type="entry name" value="6Phosfructo_kin"/>
</dbReference>